<accession>A0A0K9NZ75</accession>
<dbReference type="UniPathway" id="UPA00143"/>
<comment type="subunit">
    <text evidence="10">Likely a component of a DCX (DDB1-CUL4-X-box) protein ligase complex. May interact with pic/DDB1.</text>
</comment>
<dbReference type="STRING" id="29655.A0A0K9NZ75"/>
<dbReference type="PROSITE" id="PS51788">
    <property type="entry name" value="CULT"/>
    <property type="match status" value="1"/>
</dbReference>
<evidence type="ECO:0000313" key="13">
    <source>
        <dbReference type="Proteomes" id="UP000036987"/>
    </source>
</evidence>
<evidence type="ECO:0000256" key="8">
    <source>
        <dbReference type="ARBA" id="ARBA00030079"/>
    </source>
</evidence>
<dbReference type="OMA" id="TIANCSV"/>
<evidence type="ECO:0000256" key="4">
    <source>
        <dbReference type="ARBA" id="ARBA00014394"/>
    </source>
</evidence>
<evidence type="ECO:0000313" key="12">
    <source>
        <dbReference type="EMBL" id="KMZ61255.1"/>
    </source>
</evidence>
<dbReference type="PANTHER" id="PTHR14255">
    <property type="entry name" value="CEREBLON"/>
    <property type="match status" value="1"/>
</dbReference>
<dbReference type="GO" id="GO:0005737">
    <property type="term" value="C:cytoplasm"/>
    <property type="evidence" value="ECO:0007669"/>
    <property type="project" value="UniProtKB-SubCell"/>
</dbReference>
<dbReference type="EMBL" id="LFYR01001508">
    <property type="protein sequence ID" value="KMZ61255.1"/>
    <property type="molecule type" value="Genomic_DNA"/>
</dbReference>
<comment type="subcellular location">
    <subcellularLocation>
        <location evidence="1">Cytoplasm</location>
    </subcellularLocation>
</comment>
<dbReference type="GO" id="GO:0046872">
    <property type="term" value="F:metal ion binding"/>
    <property type="evidence" value="ECO:0007669"/>
    <property type="project" value="UniProtKB-KW"/>
</dbReference>
<feature type="domain" description="CULT" evidence="11">
    <location>
        <begin position="59"/>
        <end position="166"/>
    </location>
</feature>
<keyword evidence="6" id="KW-0479">Metal-binding</keyword>
<dbReference type="InterPro" id="IPR004910">
    <property type="entry name" value="Yippee/Mis18/Cereblon"/>
</dbReference>
<dbReference type="CDD" id="cd15777">
    <property type="entry name" value="CRBN_C_like"/>
    <property type="match status" value="1"/>
</dbReference>
<dbReference type="Proteomes" id="UP000036987">
    <property type="component" value="Unassembled WGS sequence"/>
</dbReference>
<evidence type="ECO:0000256" key="3">
    <source>
        <dbReference type="ARBA" id="ARBA00009142"/>
    </source>
</evidence>
<evidence type="ECO:0000259" key="11">
    <source>
        <dbReference type="PROSITE" id="PS51788"/>
    </source>
</evidence>
<sequence>MWKQISGAPKIHDLVKNPDILSFYIASRLPLSQTTRQELLEIHGVSYRLQRELQLLERFNIVRCKSCQTVIAKRSDMLVMSSDGPLNAYVNTHGFVSETMTFYDASHVVLNGHPIKEHSWFPGYAWTITNCEVCESHMGWLFTTSKKNLKPKHFWAIRSSQIADDACISS</sequence>
<reference evidence="13" key="1">
    <citation type="journal article" date="2016" name="Nature">
        <title>The genome of the seagrass Zostera marina reveals angiosperm adaptation to the sea.</title>
        <authorList>
            <person name="Olsen J.L."/>
            <person name="Rouze P."/>
            <person name="Verhelst B."/>
            <person name="Lin Y.-C."/>
            <person name="Bayer T."/>
            <person name="Collen J."/>
            <person name="Dattolo E."/>
            <person name="De Paoli E."/>
            <person name="Dittami S."/>
            <person name="Maumus F."/>
            <person name="Michel G."/>
            <person name="Kersting A."/>
            <person name="Lauritano C."/>
            <person name="Lohaus R."/>
            <person name="Toepel M."/>
            <person name="Tonon T."/>
            <person name="Vanneste K."/>
            <person name="Amirebrahimi M."/>
            <person name="Brakel J."/>
            <person name="Bostroem C."/>
            <person name="Chovatia M."/>
            <person name="Grimwood J."/>
            <person name="Jenkins J.W."/>
            <person name="Jueterbock A."/>
            <person name="Mraz A."/>
            <person name="Stam W.T."/>
            <person name="Tice H."/>
            <person name="Bornberg-Bauer E."/>
            <person name="Green P.J."/>
            <person name="Pearson G.A."/>
            <person name="Procaccini G."/>
            <person name="Duarte C.M."/>
            <person name="Schmutz J."/>
            <person name="Reusch T.B.H."/>
            <person name="Van de Peer Y."/>
        </authorList>
    </citation>
    <scope>NUCLEOTIDE SEQUENCE [LARGE SCALE GENOMIC DNA]</scope>
    <source>
        <strain evidence="13">cv. Finnish</strain>
    </source>
</reference>
<evidence type="ECO:0000256" key="6">
    <source>
        <dbReference type="ARBA" id="ARBA00022723"/>
    </source>
</evidence>
<keyword evidence="5" id="KW-0963">Cytoplasm</keyword>
<keyword evidence="13" id="KW-1185">Reference proteome</keyword>
<gene>
    <name evidence="12" type="ORF">ZOSMA_53G00390</name>
</gene>
<dbReference type="InterPro" id="IPR034750">
    <property type="entry name" value="CULT"/>
</dbReference>
<dbReference type="FunFam" id="1.20.58.1480:FF:000007">
    <property type="entry name" value="Lon protease homolog"/>
    <property type="match status" value="1"/>
</dbReference>
<dbReference type="AlphaFoldDB" id="A0A0K9NZ75"/>
<evidence type="ECO:0000256" key="1">
    <source>
        <dbReference type="ARBA" id="ARBA00004496"/>
    </source>
</evidence>
<dbReference type="InterPro" id="IPR015947">
    <property type="entry name" value="PUA-like_sf"/>
</dbReference>
<dbReference type="Pfam" id="PF03226">
    <property type="entry name" value="Yippee-Mis18"/>
    <property type="match status" value="1"/>
</dbReference>
<keyword evidence="7" id="KW-0862">Zinc</keyword>
<dbReference type="Gene3D" id="1.20.58.1480">
    <property type="match status" value="1"/>
</dbReference>
<comment type="function">
    <text evidence="9">Substrate recognition component of a DCX (DDB1-CUL4-X-box) E3 protein ligase complex that mediates the ubiquitination and subsequent proteasomal degradation of target proteins. Has an essential role in mediating growth by negatively regulating insulin signaling. It also has a role in maintaining presynaptic function in the neuromuscular junction synapses of third-instar larvae.</text>
</comment>
<dbReference type="Gene3D" id="2.170.150.20">
    <property type="entry name" value="Peptide methionine sulfoxide reductase"/>
    <property type="match status" value="1"/>
</dbReference>
<protein>
    <recommendedName>
        <fullName evidence="4">Protein cereblon</fullName>
    </recommendedName>
    <alternativeName>
        <fullName evidence="8">Protein ohgata</fullName>
    </alternativeName>
</protein>
<evidence type="ECO:0000256" key="5">
    <source>
        <dbReference type="ARBA" id="ARBA00022490"/>
    </source>
</evidence>
<dbReference type="GO" id="GO:0016567">
    <property type="term" value="P:protein ubiquitination"/>
    <property type="evidence" value="ECO:0007669"/>
    <property type="project" value="UniProtKB-UniPathway"/>
</dbReference>
<organism evidence="12 13">
    <name type="scientific">Zostera marina</name>
    <name type="common">Eelgrass</name>
    <dbReference type="NCBI Taxonomy" id="29655"/>
    <lineage>
        <taxon>Eukaryota</taxon>
        <taxon>Viridiplantae</taxon>
        <taxon>Streptophyta</taxon>
        <taxon>Embryophyta</taxon>
        <taxon>Tracheophyta</taxon>
        <taxon>Spermatophyta</taxon>
        <taxon>Magnoliopsida</taxon>
        <taxon>Liliopsida</taxon>
        <taxon>Zosteraceae</taxon>
        <taxon>Zostera</taxon>
    </lineage>
</organism>
<proteinExistence type="inferred from homology"/>
<comment type="similarity">
    <text evidence="3">Belongs to the 4-toluene sulfonate uptake permease (TSUP) (TC 2.A.102) family.</text>
</comment>
<evidence type="ECO:0000256" key="2">
    <source>
        <dbReference type="ARBA" id="ARBA00005293"/>
    </source>
</evidence>
<comment type="similarity">
    <text evidence="2">Belongs to the CRBN family.</text>
</comment>
<dbReference type="OrthoDB" id="267517at2759"/>
<dbReference type="FunFam" id="2.170.150.20:FF:000005">
    <property type="entry name" value="Blast:Protein cereblon homolog"/>
    <property type="match status" value="1"/>
</dbReference>
<dbReference type="SUPFAM" id="SSF88697">
    <property type="entry name" value="PUA domain-like"/>
    <property type="match status" value="1"/>
</dbReference>
<evidence type="ECO:0000256" key="10">
    <source>
        <dbReference type="ARBA" id="ARBA00046796"/>
    </source>
</evidence>
<evidence type="ECO:0000256" key="9">
    <source>
        <dbReference type="ARBA" id="ARBA00046075"/>
    </source>
</evidence>
<dbReference type="PANTHER" id="PTHR14255:SF4">
    <property type="entry name" value="PROTEIN CEREBLON"/>
    <property type="match status" value="1"/>
</dbReference>
<name>A0A0K9NZ75_ZOSMR</name>
<comment type="caution">
    <text evidence="12">The sequence shown here is derived from an EMBL/GenBank/DDBJ whole genome shotgun (WGS) entry which is preliminary data.</text>
</comment>
<evidence type="ECO:0000256" key="7">
    <source>
        <dbReference type="ARBA" id="ARBA00022833"/>
    </source>
</evidence>